<dbReference type="InterPro" id="IPR013324">
    <property type="entry name" value="RNA_pol_sigma_r3/r4-like"/>
</dbReference>
<dbReference type="Proteomes" id="UP000187735">
    <property type="component" value="Chromosome"/>
</dbReference>
<dbReference type="AlphaFoldDB" id="A0A1P8WAI9"/>
<evidence type="ECO:0000313" key="4">
    <source>
        <dbReference type="Proteomes" id="UP000187735"/>
    </source>
</evidence>
<reference evidence="3 4" key="1">
    <citation type="journal article" date="2016" name="Front. Microbiol.">
        <title>Fuerstia marisgermanicae gen. nov., sp. nov., an Unusual Member of the Phylum Planctomycetes from the German Wadden Sea.</title>
        <authorList>
            <person name="Kohn T."/>
            <person name="Heuer A."/>
            <person name="Jogler M."/>
            <person name="Vollmers J."/>
            <person name="Boedeker C."/>
            <person name="Bunk B."/>
            <person name="Rast P."/>
            <person name="Borchert D."/>
            <person name="Glockner I."/>
            <person name="Freese H.M."/>
            <person name="Klenk H.P."/>
            <person name="Overmann J."/>
            <person name="Kaster A.K."/>
            <person name="Rohde M."/>
            <person name="Wiegand S."/>
            <person name="Jogler C."/>
        </authorList>
    </citation>
    <scope>NUCLEOTIDE SEQUENCE [LARGE SCALE GENOMIC DNA]</scope>
    <source>
        <strain evidence="3 4">NH11</strain>
    </source>
</reference>
<evidence type="ECO:0000313" key="3">
    <source>
        <dbReference type="EMBL" id="APZ91097.1"/>
    </source>
</evidence>
<dbReference type="STRING" id="1891926.Fuma_00683"/>
<gene>
    <name evidence="3" type="ORF">Fuma_00683</name>
</gene>
<organism evidence="3 4">
    <name type="scientific">Fuerstiella marisgermanici</name>
    <dbReference type="NCBI Taxonomy" id="1891926"/>
    <lineage>
        <taxon>Bacteria</taxon>
        <taxon>Pseudomonadati</taxon>
        <taxon>Planctomycetota</taxon>
        <taxon>Planctomycetia</taxon>
        <taxon>Planctomycetales</taxon>
        <taxon>Planctomycetaceae</taxon>
        <taxon>Fuerstiella</taxon>
    </lineage>
</organism>
<keyword evidence="4" id="KW-1185">Reference proteome</keyword>
<name>A0A1P8WAI9_9PLAN</name>
<accession>A0A1P8WAI9</accession>
<dbReference type="SUPFAM" id="SSF88659">
    <property type="entry name" value="Sigma3 and sigma4 domains of RNA polymerase sigma factors"/>
    <property type="match status" value="1"/>
</dbReference>
<protein>
    <submittedName>
        <fullName evidence="3">RNA polymerase sigma factor</fullName>
    </submittedName>
</protein>
<feature type="domain" description="RNA polymerase sigma-70 ECF-like HTH" evidence="2">
    <location>
        <begin position="13"/>
        <end position="195"/>
    </location>
</feature>
<dbReference type="Pfam" id="PF07638">
    <property type="entry name" value="Sigma70_ECF"/>
    <property type="match status" value="1"/>
</dbReference>
<sequence length="201" mass="22651">MTDPTRQLTASVASVTSWLVALRDGESAAAELLWEFLKRRLLTFASGQIRRVSPVYDEDDVALSAFHTLCDGVQKGRYSDLSNRDELWRLLAVITMNKARKRAAHETRQRRGGTSSPQDLNSVSHELVSPEASPEIVAVVQEECHRLLERLSQPELKVVAMLKVEGYTNDEVAAAMDCSRRSVQRRLNLIRDIWSDETGEE</sequence>
<dbReference type="Gene3D" id="1.10.10.10">
    <property type="entry name" value="Winged helix-like DNA-binding domain superfamily/Winged helix DNA-binding domain"/>
    <property type="match status" value="1"/>
</dbReference>
<dbReference type="InterPro" id="IPR053812">
    <property type="entry name" value="HTH_Sigma70_ECF-like"/>
</dbReference>
<feature type="region of interest" description="Disordered" evidence="1">
    <location>
        <begin position="101"/>
        <end position="126"/>
    </location>
</feature>
<proteinExistence type="predicted"/>
<feature type="compositionally biased region" description="Polar residues" evidence="1">
    <location>
        <begin position="112"/>
        <end position="124"/>
    </location>
</feature>
<dbReference type="KEGG" id="fmr:Fuma_00683"/>
<dbReference type="InterPro" id="IPR036388">
    <property type="entry name" value="WH-like_DNA-bd_sf"/>
</dbReference>
<dbReference type="EMBL" id="CP017641">
    <property type="protein sequence ID" value="APZ91097.1"/>
    <property type="molecule type" value="Genomic_DNA"/>
</dbReference>
<evidence type="ECO:0000259" key="2">
    <source>
        <dbReference type="Pfam" id="PF07638"/>
    </source>
</evidence>
<evidence type="ECO:0000256" key="1">
    <source>
        <dbReference type="SAM" id="MobiDB-lite"/>
    </source>
</evidence>